<evidence type="ECO:0000313" key="1">
    <source>
        <dbReference type="EMBL" id="SPD15038.1"/>
    </source>
</evidence>
<gene>
    <name evidence="1" type="ORF">FSB_LOCUS42920</name>
</gene>
<name>A0A2N9HSP1_FAGSY</name>
<dbReference type="EMBL" id="OIVN01004024">
    <property type="protein sequence ID" value="SPD15038.1"/>
    <property type="molecule type" value="Genomic_DNA"/>
</dbReference>
<proteinExistence type="predicted"/>
<sequence>MAVFLLKIIFLAISTLSNFITRLFFSTIANLLIVLIHAFKVPGESMQGVLEQVGEAIKGCLEYFLELLIEVIKTIISSVFDALINGVTGSAAVTGSAIGGLVEKTRTSFEGLLNDFPEIMEGFSEMISTVVTDLWNNYKDALGYVTENA</sequence>
<accession>A0A2N9HSP1</accession>
<protein>
    <submittedName>
        <fullName evidence="1">Uncharacterized protein</fullName>
    </submittedName>
</protein>
<reference evidence="1" key="1">
    <citation type="submission" date="2018-02" db="EMBL/GenBank/DDBJ databases">
        <authorList>
            <person name="Cohen D.B."/>
            <person name="Kent A.D."/>
        </authorList>
    </citation>
    <scope>NUCLEOTIDE SEQUENCE</scope>
</reference>
<organism evidence="1">
    <name type="scientific">Fagus sylvatica</name>
    <name type="common">Beechnut</name>
    <dbReference type="NCBI Taxonomy" id="28930"/>
    <lineage>
        <taxon>Eukaryota</taxon>
        <taxon>Viridiplantae</taxon>
        <taxon>Streptophyta</taxon>
        <taxon>Embryophyta</taxon>
        <taxon>Tracheophyta</taxon>
        <taxon>Spermatophyta</taxon>
        <taxon>Magnoliopsida</taxon>
        <taxon>eudicotyledons</taxon>
        <taxon>Gunneridae</taxon>
        <taxon>Pentapetalae</taxon>
        <taxon>rosids</taxon>
        <taxon>fabids</taxon>
        <taxon>Fagales</taxon>
        <taxon>Fagaceae</taxon>
        <taxon>Fagus</taxon>
    </lineage>
</organism>
<dbReference type="AlphaFoldDB" id="A0A2N9HSP1"/>